<evidence type="ECO:0000256" key="3">
    <source>
        <dbReference type="ARBA" id="ARBA00022963"/>
    </source>
</evidence>
<reference evidence="6" key="1">
    <citation type="journal article" date="2021" name="Genome Biol. Evol.">
        <title>The assembled and annotated genome of the fairy-ring fungus Marasmius oreades.</title>
        <authorList>
            <person name="Hiltunen M."/>
            <person name="Ament-Velasquez S.L."/>
            <person name="Johannesson H."/>
        </authorList>
    </citation>
    <scope>NUCLEOTIDE SEQUENCE</scope>
    <source>
        <strain evidence="6">03SP1</strain>
    </source>
</reference>
<dbReference type="EMBL" id="CM032186">
    <property type="protein sequence ID" value="KAG7091248.1"/>
    <property type="molecule type" value="Genomic_DNA"/>
</dbReference>
<evidence type="ECO:0000256" key="2">
    <source>
        <dbReference type="ARBA" id="ARBA00022801"/>
    </source>
</evidence>
<dbReference type="Gene3D" id="3.40.50.1820">
    <property type="entry name" value="alpha/beta hydrolase"/>
    <property type="match status" value="1"/>
</dbReference>
<keyword evidence="5" id="KW-0732">Signal</keyword>
<organism evidence="6 7">
    <name type="scientific">Marasmius oreades</name>
    <name type="common">fairy-ring Marasmius</name>
    <dbReference type="NCBI Taxonomy" id="181124"/>
    <lineage>
        <taxon>Eukaryota</taxon>
        <taxon>Fungi</taxon>
        <taxon>Dikarya</taxon>
        <taxon>Basidiomycota</taxon>
        <taxon>Agaricomycotina</taxon>
        <taxon>Agaricomycetes</taxon>
        <taxon>Agaricomycetidae</taxon>
        <taxon>Agaricales</taxon>
        <taxon>Marasmiineae</taxon>
        <taxon>Marasmiaceae</taxon>
        <taxon>Marasmius</taxon>
    </lineage>
</organism>
<dbReference type="GeneID" id="66079374"/>
<keyword evidence="4" id="KW-0443">Lipid metabolism</keyword>
<dbReference type="SUPFAM" id="SSF53474">
    <property type="entry name" value="alpha/beta-Hydrolases"/>
    <property type="match status" value="1"/>
</dbReference>
<feature type="chain" id="PRO_5040359646" description="1-alkyl-2-acetylglycerophosphocholine esterase" evidence="5">
    <location>
        <begin position="20"/>
        <end position="388"/>
    </location>
</feature>
<evidence type="ECO:0000256" key="1">
    <source>
        <dbReference type="ARBA" id="ARBA00013201"/>
    </source>
</evidence>
<evidence type="ECO:0000313" key="6">
    <source>
        <dbReference type="EMBL" id="KAG7091248.1"/>
    </source>
</evidence>
<dbReference type="AlphaFoldDB" id="A0A9P7URC2"/>
<feature type="signal peptide" evidence="5">
    <location>
        <begin position="1"/>
        <end position="19"/>
    </location>
</feature>
<dbReference type="Proteomes" id="UP001049176">
    <property type="component" value="Chromosome 6"/>
</dbReference>
<dbReference type="RefSeq" id="XP_043007718.1">
    <property type="nucleotide sequence ID" value="XM_043155251.1"/>
</dbReference>
<gene>
    <name evidence="6" type="ORF">E1B28_010298</name>
</gene>
<dbReference type="GO" id="GO:0003847">
    <property type="term" value="F:1-alkyl-2-acetylglycerophosphocholine esterase activity"/>
    <property type="evidence" value="ECO:0007669"/>
    <property type="project" value="UniProtKB-EC"/>
</dbReference>
<dbReference type="PANTHER" id="PTHR10272:SF14">
    <property type="entry name" value="PAF ACETYLHYDROLASE FAMILY PROTEIN"/>
    <property type="match status" value="1"/>
</dbReference>
<sequence>MKRFLLLAIWTILADFSEAISLWDSTGPYHVGYIQQVLNHTTPNDPTTPGDILLLTIYYPTPQIPNTTVPYVDPITAKLAEETFGLSKGSMSTLTTRLQFEAPTLLGTRPEFGNGTSPYPTIIFLPGLGLPCVGYTAIQSELASYGYNVVSIDHPGEAPFIQLPYGGRGIPGSLNESAPEVPRAVYDYRVSDVLAVMSEPFLPSLIRTYGIPINTTHFGIFGHSIGGAGAAGVMAANDTKIASLFKVGGNMDGTFIQYLNDSTPVTDLDRPFMELAGEQHFYGSESSSDSDPTWKYFNNGQSGWRRSFQVNGTMHLDFSDIPLWVERLGQEGTLGAQLGKADGVRTTYIVASILRKLFGFVEGRRLDRVDRYAEKVPELFVLSENRRI</sequence>
<evidence type="ECO:0000313" key="7">
    <source>
        <dbReference type="Proteomes" id="UP001049176"/>
    </source>
</evidence>
<dbReference type="PANTHER" id="PTHR10272">
    <property type="entry name" value="PLATELET-ACTIVATING FACTOR ACETYLHYDROLASE"/>
    <property type="match status" value="1"/>
</dbReference>
<name>A0A9P7URC2_9AGAR</name>
<keyword evidence="2" id="KW-0378">Hydrolase</keyword>
<keyword evidence="7" id="KW-1185">Reference proteome</keyword>
<dbReference type="OrthoDB" id="206201at2759"/>
<protein>
    <recommendedName>
        <fullName evidence="1">1-alkyl-2-acetylglycerophosphocholine esterase</fullName>
        <ecNumber evidence="1">3.1.1.47</ecNumber>
    </recommendedName>
</protein>
<comment type="caution">
    <text evidence="6">The sequence shown here is derived from an EMBL/GenBank/DDBJ whole genome shotgun (WGS) entry which is preliminary data.</text>
</comment>
<keyword evidence="3" id="KW-0442">Lipid degradation</keyword>
<dbReference type="EC" id="3.1.1.47" evidence="1"/>
<evidence type="ECO:0000256" key="4">
    <source>
        <dbReference type="ARBA" id="ARBA00023098"/>
    </source>
</evidence>
<evidence type="ECO:0000256" key="5">
    <source>
        <dbReference type="SAM" id="SignalP"/>
    </source>
</evidence>
<proteinExistence type="predicted"/>
<accession>A0A9P7URC2</accession>
<dbReference type="KEGG" id="more:E1B28_010298"/>
<dbReference type="InterPro" id="IPR029058">
    <property type="entry name" value="AB_hydrolase_fold"/>
</dbReference>
<dbReference type="GO" id="GO:0016042">
    <property type="term" value="P:lipid catabolic process"/>
    <property type="evidence" value="ECO:0007669"/>
    <property type="project" value="UniProtKB-KW"/>
</dbReference>